<keyword evidence="7 8" id="KW-0472">Membrane</keyword>
<evidence type="ECO:0000256" key="8">
    <source>
        <dbReference type="SAM" id="Phobius"/>
    </source>
</evidence>
<evidence type="ECO:0000256" key="7">
    <source>
        <dbReference type="ARBA" id="ARBA00023136"/>
    </source>
</evidence>
<dbReference type="PANTHER" id="PTHR31686">
    <property type="match status" value="1"/>
</dbReference>
<evidence type="ECO:0000313" key="9">
    <source>
        <dbReference type="EMBL" id="KAK4171666.1"/>
    </source>
</evidence>
<keyword evidence="4" id="KW-1003">Cell membrane</keyword>
<keyword evidence="5 8" id="KW-0812">Transmembrane</keyword>
<keyword evidence="6 8" id="KW-1133">Transmembrane helix</keyword>
<organism evidence="9 10">
    <name type="scientific">Triangularia setosa</name>
    <dbReference type="NCBI Taxonomy" id="2587417"/>
    <lineage>
        <taxon>Eukaryota</taxon>
        <taxon>Fungi</taxon>
        <taxon>Dikarya</taxon>
        <taxon>Ascomycota</taxon>
        <taxon>Pezizomycotina</taxon>
        <taxon>Sordariomycetes</taxon>
        <taxon>Sordariomycetidae</taxon>
        <taxon>Sordariales</taxon>
        <taxon>Podosporaceae</taxon>
        <taxon>Triangularia</taxon>
    </lineage>
</organism>
<reference evidence="9" key="2">
    <citation type="submission" date="2023-05" db="EMBL/GenBank/DDBJ databases">
        <authorList>
            <consortium name="Lawrence Berkeley National Laboratory"/>
            <person name="Steindorff A."/>
            <person name="Hensen N."/>
            <person name="Bonometti L."/>
            <person name="Westerberg I."/>
            <person name="Brannstrom I.O."/>
            <person name="Guillou S."/>
            <person name="Cros-Aarteil S."/>
            <person name="Calhoun S."/>
            <person name="Haridas S."/>
            <person name="Kuo A."/>
            <person name="Mondo S."/>
            <person name="Pangilinan J."/>
            <person name="Riley R."/>
            <person name="Labutti K."/>
            <person name="Andreopoulos B."/>
            <person name="Lipzen A."/>
            <person name="Chen C."/>
            <person name="Yanf M."/>
            <person name="Daum C."/>
            <person name="Ng V."/>
            <person name="Clum A."/>
            <person name="Ohm R."/>
            <person name="Martin F."/>
            <person name="Silar P."/>
            <person name="Natvig D."/>
            <person name="Lalanne C."/>
            <person name="Gautier V."/>
            <person name="Ament-Velasquez S.L."/>
            <person name="Kruys A."/>
            <person name="Hutchinson M.I."/>
            <person name="Powell A.J."/>
            <person name="Barry K."/>
            <person name="Miller A.N."/>
            <person name="Grigoriev I.V."/>
            <person name="Debuchy R."/>
            <person name="Gladieux P."/>
            <person name="Thoren M.H."/>
            <person name="Johannesson H."/>
        </authorList>
    </citation>
    <scope>NUCLEOTIDE SEQUENCE</scope>
    <source>
        <strain evidence="9">CBS 892.96</strain>
    </source>
</reference>
<gene>
    <name evidence="9" type="ORF">QBC36DRAFT_390972</name>
</gene>
<dbReference type="Pfam" id="PF03595">
    <property type="entry name" value="SLAC1"/>
    <property type="match status" value="1"/>
</dbReference>
<dbReference type="InterPro" id="IPR051629">
    <property type="entry name" value="Sulfite_efflux_TDT"/>
</dbReference>
<protein>
    <submittedName>
        <fullName evidence="9">Malic acid transport protein</fullName>
    </submittedName>
</protein>
<dbReference type="EMBL" id="MU866524">
    <property type="protein sequence ID" value="KAK4171666.1"/>
    <property type="molecule type" value="Genomic_DNA"/>
</dbReference>
<comment type="similarity">
    <text evidence="2">Belongs to the tellurite-resistance/dicarboxylate transporter (TDT) family.</text>
</comment>
<feature type="transmembrane region" description="Helical" evidence="8">
    <location>
        <begin position="51"/>
        <end position="73"/>
    </location>
</feature>
<evidence type="ECO:0000256" key="2">
    <source>
        <dbReference type="ARBA" id="ARBA00008566"/>
    </source>
</evidence>
<evidence type="ECO:0000256" key="6">
    <source>
        <dbReference type="ARBA" id="ARBA00022989"/>
    </source>
</evidence>
<dbReference type="GO" id="GO:0000319">
    <property type="term" value="F:sulfite transmembrane transporter activity"/>
    <property type="evidence" value="ECO:0007669"/>
    <property type="project" value="TreeGrafter"/>
</dbReference>
<feature type="transmembrane region" description="Helical" evidence="8">
    <location>
        <begin position="267"/>
        <end position="289"/>
    </location>
</feature>
<evidence type="ECO:0000256" key="4">
    <source>
        <dbReference type="ARBA" id="ARBA00022475"/>
    </source>
</evidence>
<dbReference type="AlphaFoldDB" id="A0AAN7A1C2"/>
<comment type="subcellular location">
    <subcellularLocation>
        <location evidence="1">Cell membrane</location>
        <topology evidence="1">Multi-pass membrane protein</topology>
    </subcellularLocation>
</comment>
<evidence type="ECO:0000256" key="5">
    <source>
        <dbReference type="ARBA" id="ARBA00022692"/>
    </source>
</evidence>
<comment type="caution">
    <text evidence="9">The sequence shown here is derived from an EMBL/GenBank/DDBJ whole genome shotgun (WGS) entry which is preliminary data.</text>
</comment>
<dbReference type="InterPro" id="IPR038665">
    <property type="entry name" value="Voltage-dep_anion_channel_sf"/>
</dbReference>
<name>A0AAN7A1C2_9PEZI</name>
<reference evidence="9" key="1">
    <citation type="journal article" date="2023" name="Mol. Phylogenet. Evol.">
        <title>Genome-scale phylogeny and comparative genomics of the fungal order Sordariales.</title>
        <authorList>
            <person name="Hensen N."/>
            <person name="Bonometti L."/>
            <person name="Westerberg I."/>
            <person name="Brannstrom I.O."/>
            <person name="Guillou S."/>
            <person name="Cros-Aarteil S."/>
            <person name="Calhoun S."/>
            <person name="Haridas S."/>
            <person name="Kuo A."/>
            <person name="Mondo S."/>
            <person name="Pangilinan J."/>
            <person name="Riley R."/>
            <person name="LaButti K."/>
            <person name="Andreopoulos B."/>
            <person name="Lipzen A."/>
            <person name="Chen C."/>
            <person name="Yan M."/>
            <person name="Daum C."/>
            <person name="Ng V."/>
            <person name="Clum A."/>
            <person name="Steindorff A."/>
            <person name="Ohm R.A."/>
            <person name="Martin F."/>
            <person name="Silar P."/>
            <person name="Natvig D.O."/>
            <person name="Lalanne C."/>
            <person name="Gautier V."/>
            <person name="Ament-Velasquez S.L."/>
            <person name="Kruys A."/>
            <person name="Hutchinson M.I."/>
            <person name="Powell A.J."/>
            <person name="Barry K."/>
            <person name="Miller A.N."/>
            <person name="Grigoriev I.V."/>
            <person name="Debuchy R."/>
            <person name="Gladieux P."/>
            <person name="Hiltunen Thoren M."/>
            <person name="Johannesson H."/>
        </authorList>
    </citation>
    <scope>NUCLEOTIDE SEQUENCE</scope>
    <source>
        <strain evidence="9">CBS 892.96</strain>
    </source>
</reference>
<feature type="transmembrane region" description="Helical" evidence="8">
    <location>
        <begin position="167"/>
        <end position="185"/>
    </location>
</feature>
<keyword evidence="3" id="KW-0813">Transport</keyword>
<dbReference type="Proteomes" id="UP001302321">
    <property type="component" value="Unassembled WGS sequence"/>
</dbReference>
<dbReference type="PANTHER" id="PTHR31686:SF3">
    <property type="entry name" value="ACID TRANSPORT PROTEIN, PUTATIVE (AFU_ORTHOLOGUE AFUA_4G09410)-RELATED"/>
    <property type="match status" value="1"/>
</dbReference>
<keyword evidence="10" id="KW-1185">Reference proteome</keyword>
<dbReference type="InterPro" id="IPR004695">
    <property type="entry name" value="SLAC1/Mae1/Ssu1/TehA"/>
</dbReference>
<proteinExistence type="inferred from homology"/>
<evidence type="ECO:0000256" key="3">
    <source>
        <dbReference type="ARBA" id="ARBA00022448"/>
    </source>
</evidence>
<accession>A0AAN7A1C2</accession>
<dbReference type="Gene3D" id="1.50.10.150">
    <property type="entry name" value="Voltage-dependent anion channel"/>
    <property type="match status" value="1"/>
</dbReference>
<evidence type="ECO:0000256" key="1">
    <source>
        <dbReference type="ARBA" id="ARBA00004651"/>
    </source>
</evidence>
<feature type="transmembrane region" description="Helical" evidence="8">
    <location>
        <begin position="131"/>
        <end position="155"/>
    </location>
</feature>
<feature type="transmembrane region" description="Helical" evidence="8">
    <location>
        <begin position="197"/>
        <end position="216"/>
    </location>
</feature>
<dbReference type="GO" id="GO:0005886">
    <property type="term" value="C:plasma membrane"/>
    <property type="evidence" value="ECO:0007669"/>
    <property type="project" value="UniProtKB-SubCell"/>
</dbReference>
<sequence length="361" mass="39476">MPSPAHTLVTPSPAQKAIQNFTSQWFLVPQGTGITAVIIHQLDYQFPGLDIISFIFFLLTILFLLTTTALYLTRCDKGSPRWMTCDTRCMLHPQTALSSLRQTQEEIACLTSISITYSSMIQMISLTLPHLLWWTNVVLAAVSIVGVPFVILWIYPSRISRLSPASQLPMPMIATLTVAAGGGTISQNAGLTPEQQVPVVVVSYLFLGCGLPLAFARNVLFWARLLDRSQPDRQHTLQDMILCGPWGGIFTEEAARPVGCPSMFVGMLLWGMGTFWWGWVVVGILHTAVPKMKRQKHLPFGHITNTTLYLHGASRNPSASTSKTLTSGSGQLFCSAVRPVFVRPVASQRGNSSSGSSAGGW</sequence>
<evidence type="ECO:0000313" key="10">
    <source>
        <dbReference type="Proteomes" id="UP001302321"/>
    </source>
</evidence>